<gene>
    <name evidence="2" type="ORF">LEUCIP111803_02516</name>
</gene>
<dbReference type="AlphaFoldDB" id="A0A916K0X6"/>
<evidence type="ECO:0000256" key="1">
    <source>
        <dbReference type="SAM" id="MobiDB-lite"/>
    </source>
</evidence>
<reference evidence="2" key="1">
    <citation type="submission" date="2021-06" db="EMBL/GenBank/DDBJ databases">
        <authorList>
            <person name="Criscuolo A."/>
        </authorList>
    </citation>
    <scope>NUCLEOTIDE SEQUENCE</scope>
    <source>
        <strain evidence="2">CIP111803</strain>
    </source>
</reference>
<name>A0A916K0X6_9MICO</name>
<dbReference type="Proteomes" id="UP000693892">
    <property type="component" value="Unassembled WGS sequence"/>
</dbReference>
<protein>
    <submittedName>
        <fullName evidence="2">Uncharacterized protein</fullName>
    </submittedName>
</protein>
<organism evidence="2 3">
    <name type="scientific">Leucobacter soli</name>
    <dbReference type="NCBI Taxonomy" id="2812850"/>
    <lineage>
        <taxon>Bacteria</taxon>
        <taxon>Bacillati</taxon>
        <taxon>Actinomycetota</taxon>
        <taxon>Actinomycetes</taxon>
        <taxon>Micrococcales</taxon>
        <taxon>Microbacteriaceae</taxon>
        <taxon>Leucobacter</taxon>
    </lineage>
</organism>
<proteinExistence type="predicted"/>
<evidence type="ECO:0000313" key="2">
    <source>
        <dbReference type="EMBL" id="CAG7622443.1"/>
    </source>
</evidence>
<evidence type="ECO:0000313" key="3">
    <source>
        <dbReference type="Proteomes" id="UP000693892"/>
    </source>
</evidence>
<accession>A0A916K0X6</accession>
<keyword evidence="3" id="KW-1185">Reference proteome</keyword>
<dbReference type="EMBL" id="CAJVAP010000046">
    <property type="protein sequence ID" value="CAG7622443.1"/>
    <property type="molecule type" value="Genomic_DNA"/>
</dbReference>
<comment type="caution">
    <text evidence="2">The sequence shown here is derived from an EMBL/GenBank/DDBJ whole genome shotgun (WGS) entry which is preliminary data.</text>
</comment>
<sequence length="157" mass="17114">MLPPLPAPPVIGPDGIPLPGAAPLPLPIPQPAPQRLPQAFSAAPLGPQQNQARNPRGLSTVAKVIVAILVVGFILGVGSQLFRSFPGSDGFGWEFSDEEFEQDPGFFDDEEFFDEDLDGWDENDEFDGTDEWEDEFPEDEFDDEFDAGFDDGSGDGW</sequence>
<feature type="region of interest" description="Disordered" evidence="1">
    <location>
        <begin position="117"/>
        <end position="157"/>
    </location>
</feature>